<keyword evidence="1" id="KW-0456">Lyase</keyword>
<dbReference type="InterPro" id="IPR009288">
    <property type="entry name" value="AIG2-like_dom"/>
</dbReference>
<evidence type="ECO:0000259" key="4">
    <source>
        <dbReference type="Pfam" id="PF06094"/>
    </source>
</evidence>
<dbReference type="InterPro" id="IPR013024">
    <property type="entry name" value="GGCT-like"/>
</dbReference>
<dbReference type="PANTHER" id="PTHR12935:SF0">
    <property type="entry name" value="GAMMA-GLUTAMYLCYCLOTRANSFERASE"/>
    <property type="match status" value="1"/>
</dbReference>
<feature type="binding site" evidence="3">
    <location>
        <begin position="6"/>
        <end position="11"/>
    </location>
    <ligand>
        <name>substrate</name>
    </ligand>
</feature>
<dbReference type="CDD" id="cd06661">
    <property type="entry name" value="GGCT_like"/>
    <property type="match status" value="1"/>
</dbReference>
<dbReference type="InterPro" id="IPR036568">
    <property type="entry name" value="GGCT-like_sf"/>
</dbReference>
<keyword evidence="5" id="KW-0808">Transferase</keyword>
<protein>
    <submittedName>
        <fullName evidence="5">Gamma-glutamyl cyclotransferase, AIG2-like</fullName>
    </submittedName>
</protein>
<feature type="domain" description="Gamma-glutamylcyclotransferase AIG2-like" evidence="4">
    <location>
        <begin position="7"/>
        <end position="112"/>
    </location>
</feature>
<feature type="binding site" evidence="3">
    <location>
        <position position="123"/>
    </location>
    <ligand>
        <name>substrate</name>
    </ligand>
</feature>
<accession>A0A1T5K2J2</accession>
<evidence type="ECO:0000256" key="2">
    <source>
        <dbReference type="PIRSR" id="PIRSR617939-1"/>
    </source>
</evidence>
<dbReference type="STRING" id="36842.SAMN02194393_01563"/>
<dbReference type="Proteomes" id="UP000190285">
    <property type="component" value="Unassembled WGS sequence"/>
</dbReference>
<evidence type="ECO:0000256" key="1">
    <source>
        <dbReference type="ARBA" id="ARBA00023239"/>
    </source>
</evidence>
<evidence type="ECO:0000256" key="3">
    <source>
        <dbReference type="PIRSR" id="PIRSR617939-2"/>
    </source>
</evidence>
<dbReference type="OrthoDB" id="158990at2"/>
<dbReference type="SUPFAM" id="SSF110857">
    <property type="entry name" value="Gamma-glutamyl cyclotransferase-like"/>
    <property type="match status" value="1"/>
</dbReference>
<dbReference type="AlphaFoldDB" id="A0A1T5K2J2"/>
<dbReference type="GO" id="GO:0003839">
    <property type="term" value="F:gamma-glutamylcyclotransferase activity"/>
    <property type="evidence" value="ECO:0007669"/>
    <property type="project" value="InterPro"/>
</dbReference>
<dbReference type="InterPro" id="IPR017939">
    <property type="entry name" value="G-Glutamylcylcotransferase"/>
</dbReference>
<dbReference type="Pfam" id="PF06094">
    <property type="entry name" value="GGACT"/>
    <property type="match status" value="1"/>
</dbReference>
<dbReference type="PANTHER" id="PTHR12935">
    <property type="entry name" value="GAMMA-GLUTAMYLCYCLOTRANSFERASE"/>
    <property type="match status" value="1"/>
</dbReference>
<dbReference type="Gene3D" id="3.10.490.10">
    <property type="entry name" value="Gamma-glutamyl cyclotransferase-like"/>
    <property type="match status" value="1"/>
</dbReference>
<sequence>MDKRLYIAYGSNLNVEQMTYRCPTAKVYGKGILKGYHLLFKGRPDNAYLTIEPKVNREVPVVIWDLKPEDEISLDRYEGYPSFYYKEDVPVELETGGVVEAMVYIMTNKIKDRINLNLPSEYYLNAVSEGYEEFGFDLKYLEEAIELSKIKKN</sequence>
<dbReference type="EMBL" id="FUZT01000003">
    <property type="protein sequence ID" value="SKC57814.1"/>
    <property type="molecule type" value="Genomic_DNA"/>
</dbReference>
<evidence type="ECO:0000313" key="5">
    <source>
        <dbReference type="EMBL" id="SKC57814.1"/>
    </source>
</evidence>
<organism evidence="5 6">
    <name type="scientific">Maledivibacter halophilus</name>
    <dbReference type="NCBI Taxonomy" id="36842"/>
    <lineage>
        <taxon>Bacteria</taxon>
        <taxon>Bacillati</taxon>
        <taxon>Bacillota</taxon>
        <taxon>Clostridia</taxon>
        <taxon>Peptostreptococcales</taxon>
        <taxon>Caminicellaceae</taxon>
        <taxon>Maledivibacter</taxon>
    </lineage>
</organism>
<feature type="active site" description="Proton acceptor" evidence="2">
    <location>
        <position position="78"/>
    </location>
</feature>
<dbReference type="RefSeq" id="WP_079490640.1">
    <property type="nucleotide sequence ID" value="NZ_FUZT01000003.1"/>
</dbReference>
<gene>
    <name evidence="5" type="ORF">SAMN02194393_01563</name>
</gene>
<proteinExistence type="predicted"/>
<evidence type="ECO:0000313" key="6">
    <source>
        <dbReference type="Proteomes" id="UP000190285"/>
    </source>
</evidence>
<reference evidence="6" key="1">
    <citation type="submission" date="2017-02" db="EMBL/GenBank/DDBJ databases">
        <authorList>
            <person name="Varghese N."/>
            <person name="Submissions S."/>
        </authorList>
    </citation>
    <scope>NUCLEOTIDE SEQUENCE [LARGE SCALE GENOMIC DNA]</scope>
    <source>
        <strain evidence="6">M1</strain>
    </source>
</reference>
<keyword evidence="6" id="KW-1185">Reference proteome</keyword>
<name>A0A1T5K2J2_9FIRM</name>
<dbReference type="GO" id="GO:0016740">
    <property type="term" value="F:transferase activity"/>
    <property type="evidence" value="ECO:0007669"/>
    <property type="project" value="UniProtKB-KW"/>
</dbReference>